<dbReference type="GO" id="GO:0016491">
    <property type="term" value="F:oxidoreductase activity"/>
    <property type="evidence" value="ECO:0007669"/>
    <property type="project" value="UniProtKB-KW"/>
</dbReference>
<dbReference type="VEuPathDB" id="FungiDB:B9J08_004496"/>
<reference evidence="3 5" key="3">
    <citation type="journal article" date="2018" name="Nat. Commun.">
        <title>Genomic insights into multidrug-resistance, mating and virulence in Candida auris and related emerging species.</title>
        <authorList>
            <person name="Munoz J.F."/>
            <person name="Gade L."/>
            <person name="Chow N.A."/>
            <person name="Loparev V.N."/>
            <person name="Juieng P."/>
            <person name="Berkow E.L."/>
            <person name="Farrer R.A."/>
            <person name="Litvintseva A.P."/>
            <person name="Cuomo C.A."/>
        </authorList>
    </citation>
    <scope>GENOME REANNOTATION</scope>
    <source>
        <strain evidence="3 5">B8441</strain>
    </source>
</reference>
<dbReference type="Gene3D" id="3.20.20.100">
    <property type="entry name" value="NADP-dependent oxidoreductase domain"/>
    <property type="match status" value="1"/>
</dbReference>
<evidence type="ECO:0000313" key="4">
    <source>
        <dbReference type="EMBL" id="PIS49473.1"/>
    </source>
</evidence>
<evidence type="ECO:0000256" key="1">
    <source>
        <dbReference type="ARBA" id="ARBA00023002"/>
    </source>
</evidence>
<dbReference type="VEuPathDB" id="FungiDB:CJI97_004956"/>
<dbReference type="PANTHER" id="PTHR43625">
    <property type="entry name" value="AFLATOXIN B1 ALDEHYDE REDUCTASE"/>
    <property type="match status" value="1"/>
</dbReference>
<protein>
    <recommendedName>
        <fullName evidence="2">NADP-dependent oxidoreductase domain-containing protein</fullName>
    </recommendedName>
</protein>
<dbReference type="InterPro" id="IPR050791">
    <property type="entry name" value="Aldo-Keto_reductase"/>
</dbReference>
<proteinExistence type="predicted"/>
<dbReference type="VEuPathDB" id="FungiDB:CJI96_0004655"/>
<dbReference type="EMBL" id="PEKT03000005">
    <property type="protein sequence ID" value="KAK8438908.1"/>
    <property type="molecule type" value="Genomic_DNA"/>
</dbReference>
<dbReference type="PANTHER" id="PTHR43625:SF78">
    <property type="entry name" value="PYRIDOXAL REDUCTASE-RELATED"/>
    <property type="match status" value="1"/>
</dbReference>
<gene>
    <name evidence="4" type="ORF">B9J08_004496</name>
    <name evidence="3" type="ORF">B9J08_04455</name>
</gene>
<reference evidence="3" key="4">
    <citation type="submission" date="2024-03" db="EMBL/GenBank/DDBJ databases">
        <title>Improved genome assembly of Candida auris strain B8441 and annotation of B11205.</title>
        <authorList>
            <person name="Cauldron N.C."/>
            <person name="Shea T."/>
            <person name="Cuomo C.A."/>
        </authorList>
    </citation>
    <scope>NUCLEOTIDE SEQUENCE</scope>
    <source>
        <strain evidence="3">B8441</strain>
    </source>
</reference>
<accession>A0A2H0ZGN1</accession>
<reference evidence="4" key="2">
    <citation type="submission" date="2017-11" db="EMBL/GenBank/DDBJ databases">
        <title>Candida auris genome assembly and annotation.</title>
        <authorList>
            <person name="Munoz J.F."/>
            <person name="Gade L.G."/>
            <person name="Chow N.A."/>
            <person name="Litvintseva A.P."/>
            <person name="Loparev V.N."/>
            <person name="Cuomo C.A."/>
        </authorList>
    </citation>
    <scope>NUCLEOTIDE SEQUENCE</scope>
    <source>
        <strain evidence="4">B8441</strain>
    </source>
</reference>
<dbReference type="Pfam" id="PF00248">
    <property type="entry name" value="Aldo_ket_red"/>
    <property type="match status" value="1"/>
</dbReference>
<accession>A0A5Q7YMF4</accession>
<evidence type="ECO:0000259" key="2">
    <source>
        <dbReference type="Pfam" id="PF00248"/>
    </source>
</evidence>
<comment type="caution">
    <text evidence="4">The sequence shown here is derived from an EMBL/GenBank/DDBJ whole genome shotgun (WGS) entry which is preliminary data.</text>
</comment>
<dbReference type="VEuPathDB" id="FungiDB:CJJ07_002850"/>
<feature type="domain" description="NADP-dependent oxidoreductase" evidence="2">
    <location>
        <begin position="10"/>
        <end position="324"/>
    </location>
</feature>
<dbReference type="AlphaFoldDB" id="A0A2H0ZGN1"/>
<keyword evidence="5" id="KW-1185">Reference proteome</keyword>
<name>A0A2H0ZGN1_CANAR</name>
<evidence type="ECO:0000313" key="3">
    <source>
        <dbReference type="EMBL" id="KAK8438908.1"/>
    </source>
</evidence>
<dbReference type="STRING" id="498019.A0A2H0ZGN1"/>
<evidence type="ECO:0000313" key="5">
    <source>
        <dbReference type="Proteomes" id="UP000230249"/>
    </source>
</evidence>
<dbReference type="VEuPathDB" id="FungiDB:QG37_03873"/>
<keyword evidence="1" id="KW-0560">Oxidoreductase</keyword>
<sequence length="343" mass="38051">MSVQLPGKFAYGTMSMTWTPEPISHEQAFECLSHVIEKHGVNFIVGGEFYGPDDANMKMTEEFWKKYGDKYPDLIVSLKAGFNLEKFCPDGSQESVAKSIKQFASHFPKEKSKRPKLIFEVARVDPTISYDKTIGYISEFVKQGVIDGISISEVGAGSIQKAISVAPISAIEVEFHLLCEDILTNGVLAEAAKHDIPVIAYSPLCRGFLTEFAINDLDNFYKLSNRPGDVRANCDKFVGDNFWHNAKRVKALQEFAHKKGTTLESLSLSWIIAVGGQENFFGIPKLPKIMPITSGTSASKIDRNLGSPVQLTRADLEEINKINEAHPVKGYRYTKEAEALSFA</sequence>
<dbReference type="VEuPathDB" id="FungiDB:CJJ09_004570"/>
<reference evidence="4 5" key="1">
    <citation type="journal article" date="2017" name="Clin. Infect. Dis.">
        <title>Simultaneous emergence of multidrug-resistant Candida auris on 3 continents confirmed by whole-genome sequencing and epidemiological analyses.</title>
        <authorList>
            <person name="Lockhart S.R."/>
            <person name="Etienne K.A."/>
            <person name="Vallabhaneni S."/>
            <person name="Farooqi J."/>
            <person name="Chowdhary A."/>
            <person name="Govender N.P."/>
            <person name="Colombo A.L."/>
            <person name="Calvo B."/>
            <person name="Cuomo C.A."/>
            <person name="Desjardins C.A."/>
            <person name="Berkow E.L."/>
            <person name="Castanheira M."/>
            <person name="Magobo R.E."/>
            <person name="Jabeen K."/>
            <person name="Asghar R.J."/>
            <person name="Meis J.F."/>
            <person name="Jackson B."/>
            <person name="Chiller T."/>
            <person name="Litvintseva A.P."/>
        </authorList>
    </citation>
    <scope>NUCLEOTIDE SEQUENCE [LARGE SCALE GENOMIC DNA]</scope>
    <source>
        <strain evidence="4 5">B8441</strain>
    </source>
</reference>
<dbReference type="InterPro" id="IPR036812">
    <property type="entry name" value="NAD(P)_OxRdtase_dom_sf"/>
</dbReference>
<dbReference type="EMBL" id="PEKT02000009">
    <property type="protein sequence ID" value="PIS49473.1"/>
    <property type="molecule type" value="Genomic_DNA"/>
</dbReference>
<organism evidence="4">
    <name type="scientific">Candidozyma auris</name>
    <name type="common">Yeast</name>
    <name type="synonym">Candida auris</name>
    <dbReference type="NCBI Taxonomy" id="498019"/>
    <lineage>
        <taxon>Eukaryota</taxon>
        <taxon>Fungi</taxon>
        <taxon>Dikarya</taxon>
        <taxon>Ascomycota</taxon>
        <taxon>Saccharomycotina</taxon>
        <taxon>Pichiomycetes</taxon>
        <taxon>Metschnikowiaceae</taxon>
        <taxon>Candidozyma</taxon>
    </lineage>
</organism>
<dbReference type="OMA" id="YPVEETI"/>
<dbReference type="SUPFAM" id="SSF51430">
    <property type="entry name" value="NAD(P)-linked oxidoreductase"/>
    <property type="match status" value="1"/>
</dbReference>
<dbReference type="Proteomes" id="UP000230249">
    <property type="component" value="Unassembled WGS sequence"/>
</dbReference>
<dbReference type="GO" id="GO:0005737">
    <property type="term" value="C:cytoplasm"/>
    <property type="evidence" value="ECO:0007669"/>
    <property type="project" value="TreeGrafter"/>
</dbReference>
<dbReference type="InterPro" id="IPR023210">
    <property type="entry name" value="NADP_OxRdtase_dom"/>
</dbReference>